<evidence type="ECO:0000256" key="2">
    <source>
        <dbReference type="ARBA" id="ARBA00022714"/>
    </source>
</evidence>
<reference evidence="7" key="1">
    <citation type="submission" date="2024-07" db="EMBL/GenBank/DDBJ databases">
        <authorList>
            <person name="Biller S.J."/>
        </authorList>
    </citation>
    <scope>NUCLEOTIDE SEQUENCE</scope>
    <source>
        <strain evidence="7">WC2420</strain>
    </source>
</reference>
<dbReference type="Pfam" id="PF02082">
    <property type="entry name" value="Rrf2"/>
    <property type="match status" value="1"/>
</dbReference>
<dbReference type="GO" id="GO:0003700">
    <property type="term" value="F:DNA-binding transcription factor activity"/>
    <property type="evidence" value="ECO:0007669"/>
    <property type="project" value="TreeGrafter"/>
</dbReference>
<evidence type="ECO:0000256" key="3">
    <source>
        <dbReference type="ARBA" id="ARBA00023004"/>
    </source>
</evidence>
<protein>
    <submittedName>
        <fullName evidence="7">Rrf2 family transcriptional regulator</fullName>
    </submittedName>
</protein>
<keyword evidence="3" id="KW-0408">Iron</keyword>
<dbReference type="PANTHER" id="PTHR33221">
    <property type="entry name" value="WINGED HELIX-TURN-HELIX TRANSCRIPTIONAL REGULATOR, RRF2 FAMILY"/>
    <property type="match status" value="1"/>
</dbReference>
<dbReference type="AlphaFoldDB" id="A0AB39VYJ5"/>
<evidence type="ECO:0000256" key="4">
    <source>
        <dbReference type="ARBA" id="ARBA00023014"/>
    </source>
</evidence>
<evidence type="ECO:0000256" key="5">
    <source>
        <dbReference type="ARBA" id="ARBA00023015"/>
    </source>
</evidence>
<dbReference type="GO" id="GO:0051537">
    <property type="term" value="F:2 iron, 2 sulfur cluster binding"/>
    <property type="evidence" value="ECO:0007669"/>
    <property type="project" value="UniProtKB-KW"/>
</dbReference>
<proteinExistence type="predicted"/>
<dbReference type="EMBL" id="CP165628">
    <property type="protein sequence ID" value="XDU74649.1"/>
    <property type="molecule type" value="Genomic_DNA"/>
</dbReference>
<dbReference type="SUPFAM" id="SSF46785">
    <property type="entry name" value="Winged helix' DNA-binding domain"/>
    <property type="match status" value="1"/>
</dbReference>
<gene>
    <name evidence="7" type="ORF">AB3G37_11450</name>
</gene>
<sequence>MTMNTKMASAIQILCFIAYVDEQSTHSEAIAKSLKTNPVVVRKLLKLMEQQGLVYLRQGRNGGVELAHDVEDITLAQVYQALETEQGLFSQREQNNERCPVARSMKGSLDPIFDAANSAVIASLGQTTLADLLDKVR</sequence>
<dbReference type="RefSeq" id="WP_369790768.1">
    <property type="nucleotide sequence ID" value="NZ_CP165628.1"/>
</dbReference>
<dbReference type="InterPro" id="IPR036390">
    <property type="entry name" value="WH_DNA-bd_sf"/>
</dbReference>
<evidence type="ECO:0000256" key="1">
    <source>
        <dbReference type="ARBA" id="ARBA00022491"/>
    </source>
</evidence>
<keyword evidence="5" id="KW-0805">Transcription regulation</keyword>
<dbReference type="Gene3D" id="1.10.10.10">
    <property type="entry name" value="Winged helix-like DNA-binding domain superfamily/Winged helix DNA-binding domain"/>
    <property type="match status" value="1"/>
</dbReference>
<keyword evidence="4" id="KW-0411">Iron-sulfur</keyword>
<keyword evidence="6" id="KW-0804">Transcription</keyword>
<organism evidence="7">
    <name type="scientific">Rouxiella sp. WC2420</name>
    <dbReference type="NCBI Taxonomy" id="3234145"/>
    <lineage>
        <taxon>Bacteria</taxon>
        <taxon>Pseudomonadati</taxon>
        <taxon>Pseudomonadota</taxon>
        <taxon>Gammaproteobacteria</taxon>
        <taxon>Enterobacterales</taxon>
        <taxon>Yersiniaceae</taxon>
        <taxon>Rouxiella</taxon>
    </lineage>
</organism>
<dbReference type="GO" id="GO:0005829">
    <property type="term" value="C:cytosol"/>
    <property type="evidence" value="ECO:0007669"/>
    <property type="project" value="TreeGrafter"/>
</dbReference>
<name>A0AB39VYJ5_9GAMM</name>
<evidence type="ECO:0000313" key="7">
    <source>
        <dbReference type="EMBL" id="XDU74649.1"/>
    </source>
</evidence>
<dbReference type="PROSITE" id="PS51197">
    <property type="entry name" value="HTH_RRF2_2"/>
    <property type="match status" value="1"/>
</dbReference>
<dbReference type="PANTHER" id="PTHR33221:SF15">
    <property type="entry name" value="HTH-TYPE TRANSCRIPTIONAL REGULATOR YWGB-RELATED"/>
    <property type="match status" value="1"/>
</dbReference>
<keyword evidence="2" id="KW-0479">Metal-binding</keyword>
<keyword evidence="2" id="KW-0001">2Fe-2S</keyword>
<keyword evidence="1" id="KW-0678">Repressor</keyword>
<dbReference type="InterPro" id="IPR036388">
    <property type="entry name" value="WH-like_DNA-bd_sf"/>
</dbReference>
<accession>A0AB39VYJ5</accession>
<dbReference type="InterPro" id="IPR000944">
    <property type="entry name" value="Tscrpt_reg_Rrf2"/>
</dbReference>
<evidence type="ECO:0000256" key="6">
    <source>
        <dbReference type="ARBA" id="ARBA00023163"/>
    </source>
</evidence>